<protein>
    <submittedName>
        <fullName evidence="8">Efflux RND transporter periplasmic adaptor subunit</fullName>
    </submittedName>
</protein>
<evidence type="ECO:0000313" key="8">
    <source>
        <dbReference type="EMBL" id="MDT8505659.1"/>
    </source>
</evidence>
<organism evidence="8 9">
    <name type="scientific">Alcaligenes nematophilus</name>
    <dbReference type="NCBI Taxonomy" id="2994643"/>
    <lineage>
        <taxon>Bacteria</taxon>
        <taxon>Pseudomonadati</taxon>
        <taxon>Pseudomonadota</taxon>
        <taxon>Betaproteobacteria</taxon>
        <taxon>Burkholderiales</taxon>
        <taxon>Alcaligenaceae</taxon>
        <taxon>Alcaligenes</taxon>
    </lineage>
</organism>
<dbReference type="PANTHER" id="PTHR30158">
    <property type="entry name" value="ACRA/E-RELATED COMPONENT OF DRUG EFFLUX TRANSPORTER"/>
    <property type="match status" value="1"/>
</dbReference>
<dbReference type="RefSeq" id="WP_060186931.1">
    <property type="nucleotide sequence ID" value="NZ_JAPQTC020000004.1"/>
</dbReference>
<keyword evidence="3" id="KW-0732">Signal</keyword>
<dbReference type="Pfam" id="PF25876">
    <property type="entry name" value="HH_MFP_RND"/>
    <property type="match status" value="1"/>
</dbReference>
<dbReference type="Pfam" id="PF25944">
    <property type="entry name" value="Beta-barrel_RND"/>
    <property type="match status" value="1"/>
</dbReference>
<dbReference type="PANTHER" id="PTHR30158:SF26">
    <property type="entry name" value="RESISTANCE-NODULATION-CELL DIVISION (RND) MULTIDRUG EFFLUX MEMBRANE FUSION PROTEIN MEXE"/>
    <property type="match status" value="1"/>
</dbReference>
<dbReference type="Gene3D" id="2.40.420.20">
    <property type="match status" value="1"/>
</dbReference>
<feature type="domain" description="Multidrug resistance protein MdtA-like beta-barrel" evidence="6">
    <location>
        <begin position="218"/>
        <end position="302"/>
    </location>
</feature>
<dbReference type="InterPro" id="IPR058625">
    <property type="entry name" value="MdtA-like_BSH"/>
</dbReference>
<sequence length="408" mass="43714">MSHHTRSINFVTRSRRWLAPASLVLSAVLLTACYSQAASDQAMPAPSVSIMSVAAQPIQPWEGFTGRVAAVDSVELRARVSGYIDHVAFTEGQTVSKGDLLFVIDARPYRAALDQAQAELARARSNAQFAVTQQRRAKVLVQSKAISREEFDSRNASASQALAAVRAAEATVAAASLDLQYTEVRSPITGRASRAFLTTGNLAQANQTVLTTVVSQDPVHVLFDVDESTWLRYARQARDGQRSTTQSPVQVGLASDEMYPHAGYVDFIDNHVDPATGTLRARAVLPNPDGVLTPGLFARVQLGGSQAYTAMLVDEKAVLTDQDRKYVLIVDQDNRVQRRDIALGPIVQGLRVIKKGLAEGDRVVVSGHQKVPMPGMAVSPTLVDSPAVAQLLGTPVPQAASALAVMPG</sequence>
<evidence type="ECO:0000256" key="2">
    <source>
        <dbReference type="ARBA" id="ARBA00009477"/>
    </source>
</evidence>
<accession>A0ABU3MZ58</accession>
<gene>
    <name evidence="8" type="ORF">OYC61_015245</name>
</gene>
<feature type="domain" description="Multidrug resistance protein MdtA-like C-terminal permuted SH3" evidence="7">
    <location>
        <begin position="314"/>
        <end position="370"/>
    </location>
</feature>
<name>A0ABU3MZ58_9BURK</name>
<dbReference type="SUPFAM" id="SSF111369">
    <property type="entry name" value="HlyD-like secretion proteins"/>
    <property type="match status" value="1"/>
</dbReference>
<dbReference type="Gene3D" id="2.40.50.100">
    <property type="match status" value="1"/>
</dbReference>
<evidence type="ECO:0000259" key="7">
    <source>
        <dbReference type="Pfam" id="PF25967"/>
    </source>
</evidence>
<dbReference type="Pfam" id="PF25917">
    <property type="entry name" value="BSH_RND"/>
    <property type="match status" value="1"/>
</dbReference>
<dbReference type="EMBL" id="JAPQTC020000004">
    <property type="protein sequence ID" value="MDT8505659.1"/>
    <property type="molecule type" value="Genomic_DNA"/>
</dbReference>
<comment type="similarity">
    <text evidence="2">Belongs to the membrane fusion protein (MFP) (TC 8.A.1) family.</text>
</comment>
<dbReference type="InterPro" id="IPR058627">
    <property type="entry name" value="MdtA-like_C"/>
</dbReference>
<comment type="caution">
    <text evidence="8">The sequence shown here is derived from an EMBL/GenBank/DDBJ whole genome shotgun (WGS) entry which is preliminary data.</text>
</comment>
<dbReference type="Proteomes" id="UP001074635">
    <property type="component" value="Unassembled WGS sequence"/>
</dbReference>
<dbReference type="NCBIfam" id="TIGR01730">
    <property type="entry name" value="RND_mfp"/>
    <property type="match status" value="1"/>
</dbReference>
<dbReference type="Gene3D" id="1.10.287.470">
    <property type="entry name" value="Helix hairpin bin"/>
    <property type="match status" value="1"/>
</dbReference>
<feature type="signal peptide" evidence="3">
    <location>
        <begin position="1"/>
        <end position="37"/>
    </location>
</feature>
<evidence type="ECO:0000256" key="1">
    <source>
        <dbReference type="ARBA" id="ARBA00004196"/>
    </source>
</evidence>
<feature type="domain" description="Multidrug resistance protein MdtA-like alpha-helical hairpin" evidence="4">
    <location>
        <begin position="113"/>
        <end position="182"/>
    </location>
</feature>
<keyword evidence="9" id="KW-1185">Reference proteome</keyword>
<dbReference type="InterPro" id="IPR058626">
    <property type="entry name" value="MdtA-like_b-barrel"/>
</dbReference>
<dbReference type="PROSITE" id="PS51257">
    <property type="entry name" value="PROKAR_LIPOPROTEIN"/>
    <property type="match status" value="1"/>
</dbReference>
<dbReference type="InterPro" id="IPR058624">
    <property type="entry name" value="MdtA-like_HH"/>
</dbReference>
<feature type="domain" description="Multidrug resistance protein MdtA-like barrel-sandwich hybrid" evidence="5">
    <location>
        <begin position="73"/>
        <end position="213"/>
    </location>
</feature>
<feature type="chain" id="PRO_5045489556" evidence="3">
    <location>
        <begin position="38"/>
        <end position="408"/>
    </location>
</feature>
<dbReference type="Gene3D" id="2.40.30.170">
    <property type="match status" value="1"/>
</dbReference>
<evidence type="ECO:0000259" key="6">
    <source>
        <dbReference type="Pfam" id="PF25944"/>
    </source>
</evidence>
<evidence type="ECO:0000313" key="9">
    <source>
        <dbReference type="Proteomes" id="UP001074635"/>
    </source>
</evidence>
<proteinExistence type="inferred from homology"/>
<dbReference type="Pfam" id="PF25967">
    <property type="entry name" value="RND-MFP_C"/>
    <property type="match status" value="1"/>
</dbReference>
<evidence type="ECO:0000259" key="4">
    <source>
        <dbReference type="Pfam" id="PF25876"/>
    </source>
</evidence>
<evidence type="ECO:0000256" key="3">
    <source>
        <dbReference type="SAM" id="SignalP"/>
    </source>
</evidence>
<evidence type="ECO:0000259" key="5">
    <source>
        <dbReference type="Pfam" id="PF25917"/>
    </source>
</evidence>
<dbReference type="InterPro" id="IPR006143">
    <property type="entry name" value="RND_pump_MFP"/>
</dbReference>
<comment type="subcellular location">
    <subcellularLocation>
        <location evidence="1">Cell envelope</location>
    </subcellularLocation>
</comment>
<reference evidence="8" key="1">
    <citation type="submission" date="2023-08" db="EMBL/GenBank/DDBJ databases">
        <title>Study of Resistomes in environmental pathogenic environmental.</title>
        <authorList>
            <person name="Bhattacharjee A."/>
            <person name="Singh A.K."/>
        </authorList>
    </citation>
    <scope>NUCLEOTIDE SEQUENCE</scope>
    <source>
        <strain evidence="8">S1</strain>
    </source>
</reference>